<dbReference type="GO" id="GO:1901137">
    <property type="term" value="P:carbohydrate derivative biosynthetic process"/>
    <property type="evidence" value="ECO:0007669"/>
    <property type="project" value="UniProtKB-ARBA"/>
</dbReference>
<dbReference type="AlphaFoldDB" id="A0A382DXE8"/>
<evidence type="ECO:0000256" key="7">
    <source>
        <dbReference type="SAM" id="Phobius"/>
    </source>
</evidence>
<evidence type="ECO:0008006" key="9">
    <source>
        <dbReference type="Google" id="ProtNLM"/>
    </source>
</evidence>
<reference evidence="8" key="1">
    <citation type="submission" date="2018-05" db="EMBL/GenBank/DDBJ databases">
        <authorList>
            <person name="Lanie J.A."/>
            <person name="Ng W.-L."/>
            <person name="Kazmierczak K.M."/>
            <person name="Andrzejewski T.M."/>
            <person name="Davidsen T.M."/>
            <person name="Wayne K.J."/>
            <person name="Tettelin H."/>
            <person name="Glass J.I."/>
            <person name="Rusch D."/>
            <person name="Podicherti R."/>
            <person name="Tsui H.-C.T."/>
            <person name="Winkler M.E."/>
        </authorList>
    </citation>
    <scope>NUCLEOTIDE SEQUENCE</scope>
</reference>
<gene>
    <name evidence="8" type="ORF">METZ01_LOCUS195428</name>
</gene>
<keyword evidence="2" id="KW-1003">Cell membrane</keyword>
<evidence type="ECO:0000256" key="3">
    <source>
        <dbReference type="ARBA" id="ARBA00022519"/>
    </source>
</evidence>
<name>A0A382DXE8_9ZZZZ</name>
<keyword evidence="3" id="KW-0997">Cell inner membrane</keyword>
<keyword evidence="6" id="KW-0012">Acyltransferase</keyword>
<dbReference type="InterPro" id="IPR004960">
    <property type="entry name" value="LipA_acyltrans"/>
</dbReference>
<dbReference type="GO" id="GO:0008610">
    <property type="term" value="P:lipid biosynthetic process"/>
    <property type="evidence" value="ECO:0007669"/>
    <property type="project" value="UniProtKB-ARBA"/>
</dbReference>
<dbReference type="PANTHER" id="PTHR30606:SF9">
    <property type="entry name" value="LIPID A BIOSYNTHESIS LAUROYLTRANSFERASE"/>
    <property type="match status" value="1"/>
</dbReference>
<accession>A0A382DXE8</accession>
<dbReference type="EMBL" id="UINC01041383">
    <property type="protein sequence ID" value="SVB42574.1"/>
    <property type="molecule type" value="Genomic_DNA"/>
</dbReference>
<keyword evidence="7" id="KW-0812">Transmembrane</keyword>
<evidence type="ECO:0000256" key="6">
    <source>
        <dbReference type="ARBA" id="ARBA00023315"/>
    </source>
</evidence>
<evidence type="ECO:0000313" key="8">
    <source>
        <dbReference type="EMBL" id="SVB42574.1"/>
    </source>
</evidence>
<dbReference type="PIRSF" id="PIRSF026649">
    <property type="entry name" value="MsbB"/>
    <property type="match status" value="1"/>
</dbReference>
<dbReference type="CDD" id="cd07984">
    <property type="entry name" value="LPLAT_LABLAT-like"/>
    <property type="match status" value="1"/>
</dbReference>
<organism evidence="8">
    <name type="scientific">marine metagenome</name>
    <dbReference type="NCBI Taxonomy" id="408172"/>
    <lineage>
        <taxon>unclassified sequences</taxon>
        <taxon>metagenomes</taxon>
        <taxon>ecological metagenomes</taxon>
    </lineage>
</organism>
<keyword evidence="5 7" id="KW-0472">Membrane</keyword>
<dbReference type="GO" id="GO:0005886">
    <property type="term" value="C:plasma membrane"/>
    <property type="evidence" value="ECO:0007669"/>
    <property type="project" value="UniProtKB-SubCell"/>
</dbReference>
<keyword evidence="7" id="KW-1133">Transmembrane helix</keyword>
<dbReference type="Pfam" id="PF03279">
    <property type="entry name" value="Lip_A_acyltrans"/>
    <property type="match status" value="1"/>
</dbReference>
<evidence type="ECO:0000256" key="2">
    <source>
        <dbReference type="ARBA" id="ARBA00022475"/>
    </source>
</evidence>
<dbReference type="PANTHER" id="PTHR30606">
    <property type="entry name" value="LIPID A BIOSYNTHESIS LAUROYL ACYLTRANSFERASE"/>
    <property type="match status" value="1"/>
</dbReference>
<evidence type="ECO:0000256" key="4">
    <source>
        <dbReference type="ARBA" id="ARBA00022679"/>
    </source>
</evidence>
<feature type="transmembrane region" description="Helical" evidence="7">
    <location>
        <begin position="12"/>
        <end position="38"/>
    </location>
</feature>
<keyword evidence="4" id="KW-0808">Transferase</keyword>
<sequence length="296" mass="33645">MTPRYWLTWTGLGILWLVSLMPLPVLFYAGGLLGDLLLRLVPSRRKIALQNLQLCFPELSSAETDRMLRRNFQNTARMFLFSGFVWWESCQTFGKAIRVQNAHLIDQSLSEGHGVILLAPHFVAMEVAGIFLSTRYPGVSIYQRSKNQALDRVMLKARSRFGGQMIERKSDMRSLIRAMRKGRPCYYLPDQDPGPRRAVFAPFFGIPTATWPVLGRIATLTDAKVLPCTTHLLPGGAGFEIIIDPPILDFPTGEAVADCEIMNQAIENCVRRMPDQYFWVHKRFKTRPRGSPDLYP</sequence>
<proteinExistence type="predicted"/>
<dbReference type="GO" id="GO:0016746">
    <property type="term" value="F:acyltransferase activity"/>
    <property type="evidence" value="ECO:0007669"/>
    <property type="project" value="UniProtKB-KW"/>
</dbReference>
<evidence type="ECO:0000256" key="5">
    <source>
        <dbReference type="ARBA" id="ARBA00023136"/>
    </source>
</evidence>
<protein>
    <recommendedName>
        <fullName evidence="9">Lipid A biosynthesis acyltransferase</fullName>
    </recommendedName>
</protein>
<evidence type="ECO:0000256" key="1">
    <source>
        <dbReference type="ARBA" id="ARBA00004533"/>
    </source>
</evidence>
<comment type="subcellular location">
    <subcellularLocation>
        <location evidence="1">Cell inner membrane</location>
    </subcellularLocation>
</comment>